<dbReference type="Proteomes" id="UP000712673">
    <property type="component" value="Unassembled WGS sequence"/>
</dbReference>
<accession>A0A937VZ44</accession>
<sequence>MNIEARLAALEQQQALIQARQDILQTIARYARGIDEQLDAELAAIFTDDVVLQTKPWTQRPLHGKALALKAFRNYRWAFQQPRRFITNHQITVHDAGTATGYANWIVMQARDAQSYCGWGSYDWTFRQEDGLWKISSMLITLDCMTTLERGWGMLAERILPFPPRE</sequence>
<dbReference type="SUPFAM" id="SSF54427">
    <property type="entry name" value="NTF2-like"/>
    <property type="match status" value="1"/>
</dbReference>
<evidence type="ECO:0000313" key="2">
    <source>
        <dbReference type="EMBL" id="MBM3223637.1"/>
    </source>
</evidence>
<dbReference type="InterPro" id="IPR037401">
    <property type="entry name" value="SnoaL-like"/>
</dbReference>
<dbReference type="AlphaFoldDB" id="A0A937VZ44"/>
<comment type="caution">
    <text evidence="2">The sequence shown here is derived from an EMBL/GenBank/DDBJ whole genome shotgun (WGS) entry which is preliminary data.</text>
</comment>
<name>A0A937VZ44_UNCTE</name>
<dbReference type="InterPro" id="IPR032710">
    <property type="entry name" value="NTF2-like_dom_sf"/>
</dbReference>
<dbReference type="Pfam" id="PF13577">
    <property type="entry name" value="SnoaL_4"/>
    <property type="match status" value="1"/>
</dbReference>
<dbReference type="EMBL" id="VGLS01000174">
    <property type="protein sequence ID" value="MBM3223637.1"/>
    <property type="molecule type" value="Genomic_DNA"/>
</dbReference>
<protein>
    <submittedName>
        <fullName evidence="2">Nuclear transport factor 2 family protein</fullName>
    </submittedName>
</protein>
<dbReference type="Gene3D" id="3.10.450.50">
    <property type="match status" value="1"/>
</dbReference>
<organism evidence="2 3">
    <name type="scientific">Tectimicrobiota bacterium</name>
    <dbReference type="NCBI Taxonomy" id="2528274"/>
    <lineage>
        <taxon>Bacteria</taxon>
        <taxon>Pseudomonadati</taxon>
        <taxon>Nitrospinota/Tectimicrobiota group</taxon>
        <taxon>Candidatus Tectimicrobiota</taxon>
    </lineage>
</organism>
<reference evidence="2" key="1">
    <citation type="submission" date="2019-03" db="EMBL/GenBank/DDBJ databases">
        <title>Lake Tanganyika Metagenome-Assembled Genomes (MAGs).</title>
        <authorList>
            <person name="Tran P."/>
        </authorList>
    </citation>
    <scope>NUCLEOTIDE SEQUENCE</scope>
    <source>
        <strain evidence="2">K_DeepCast_65m_m2_066</strain>
    </source>
</reference>
<evidence type="ECO:0000313" key="3">
    <source>
        <dbReference type="Proteomes" id="UP000712673"/>
    </source>
</evidence>
<gene>
    <name evidence="2" type="ORF">FJZ47_07540</name>
</gene>
<evidence type="ECO:0000259" key="1">
    <source>
        <dbReference type="Pfam" id="PF13577"/>
    </source>
</evidence>
<proteinExistence type="predicted"/>
<feature type="domain" description="SnoaL-like" evidence="1">
    <location>
        <begin position="17"/>
        <end position="138"/>
    </location>
</feature>